<dbReference type="AlphaFoldDB" id="A0A243RS48"/>
<protein>
    <submittedName>
        <fullName evidence="1">Uncharacterized protein</fullName>
    </submittedName>
</protein>
<name>A0A243RS48_9ACTN</name>
<organism evidence="1 2">
    <name type="scientific">Streptosporangium minutum</name>
    <dbReference type="NCBI Taxonomy" id="569862"/>
    <lineage>
        <taxon>Bacteria</taxon>
        <taxon>Bacillati</taxon>
        <taxon>Actinomycetota</taxon>
        <taxon>Actinomycetes</taxon>
        <taxon>Streptosporangiales</taxon>
        <taxon>Streptosporangiaceae</taxon>
        <taxon>Streptosporangium</taxon>
    </lineage>
</organism>
<keyword evidence="2" id="KW-1185">Reference proteome</keyword>
<gene>
    <name evidence="1" type="ORF">CA984_09885</name>
</gene>
<evidence type="ECO:0000313" key="2">
    <source>
        <dbReference type="Proteomes" id="UP000194761"/>
    </source>
</evidence>
<sequence>MRDLGPLPLPPLVIYRSAVVLWCGKRASPDGPPVVDVAWVHNNDSGEPLGEPVLAGAQVLIGDIDMIDGQNYDVFRGACGRMLTAPPLVTYEGASLFLSAWWQSGPRMWWADLLRIVDDPALSPRRPRVVGRRVPAAEVQRLDGQDYRPVPRLRASE</sequence>
<dbReference type="RefSeq" id="WP_086570502.1">
    <property type="nucleotide sequence ID" value="NZ_NGFP01000032.1"/>
</dbReference>
<accession>A0A243RS48</accession>
<proteinExistence type="predicted"/>
<evidence type="ECO:0000313" key="1">
    <source>
        <dbReference type="EMBL" id="OUC97719.1"/>
    </source>
</evidence>
<dbReference type="EMBL" id="NGFP01000032">
    <property type="protein sequence ID" value="OUC97719.1"/>
    <property type="molecule type" value="Genomic_DNA"/>
</dbReference>
<dbReference type="Proteomes" id="UP000194761">
    <property type="component" value="Unassembled WGS sequence"/>
</dbReference>
<comment type="caution">
    <text evidence="1">The sequence shown here is derived from an EMBL/GenBank/DDBJ whole genome shotgun (WGS) entry which is preliminary data.</text>
</comment>
<reference evidence="1 2" key="1">
    <citation type="submission" date="2017-05" db="EMBL/GenBank/DDBJ databases">
        <title>Biotechnological potential of actinobacteria isolated from South African environments.</title>
        <authorList>
            <person name="Le Roes-Hill M."/>
            <person name="Prins A."/>
            <person name="Durrell K.A."/>
        </authorList>
    </citation>
    <scope>NUCLEOTIDE SEQUENCE [LARGE SCALE GENOMIC DNA]</scope>
    <source>
        <strain evidence="1">M26</strain>
    </source>
</reference>